<evidence type="ECO:0000313" key="1">
    <source>
        <dbReference type="EMBL" id="AGB02417.1"/>
    </source>
</evidence>
<protein>
    <recommendedName>
        <fullName evidence="3">Transposase</fullName>
    </recommendedName>
</protein>
<reference evidence="1 2" key="2">
    <citation type="journal article" date="2014" name="Genome Announc.">
        <title>Complete Genome Sequence of Methanoregula formicica SMSPT, a Mesophilic Hydrogenotrophic Methanogen Isolated from a Methanogenic Upflow Anaerobic Sludge Blanket Reactor.</title>
        <authorList>
            <person name="Yamamoto K."/>
            <person name="Tamaki H."/>
            <person name="Cadillo-Quiroz H."/>
            <person name="Imachi H."/>
            <person name="Kyrpides N."/>
            <person name="Woyke T."/>
            <person name="Goodwin L."/>
            <person name="Zinder S.H."/>
            <person name="Kamagata Y."/>
            <person name="Liu W.T."/>
        </authorList>
    </citation>
    <scope>NUCLEOTIDE SEQUENCE [LARGE SCALE GENOMIC DNA]</scope>
    <source>
        <strain evidence="2">DSM 22288 / NBRC 105244 / SMSP</strain>
    </source>
</reference>
<organism evidence="1 2">
    <name type="scientific">Methanoregula formicica (strain DSM 22288 / NBRC 105244 / SMSP)</name>
    <dbReference type="NCBI Taxonomy" id="593750"/>
    <lineage>
        <taxon>Archaea</taxon>
        <taxon>Methanobacteriati</taxon>
        <taxon>Methanobacteriota</taxon>
        <taxon>Stenosarchaea group</taxon>
        <taxon>Methanomicrobia</taxon>
        <taxon>Methanomicrobiales</taxon>
        <taxon>Methanoregulaceae</taxon>
        <taxon>Methanoregula</taxon>
    </lineage>
</organism>
<proteinExistence type="predicted"/>
<accession>L0HCE8</accession>
<dbReference type="Proteomes" id="UP000010824">
    <property type="component" value="Chromosome"/>
</dbReference>
<dbReference type="STRING" id="593750.Metfor_1378"/>
<evidence type="ECO:0000313" key="2">
    <source>
        <dbReference type="Proteomes" id="UP000010824"/>
    </source>
</evidence>
<dbReference type="HOGENOM" id="CLU_1582900_0_0_2"/>
<keyword evidence="2" id="KW-1185">Reference proteome</keyword>
<name>L0HCE8_METFS</name>
<dbReference type="InParanoid" id="L0HCE8"/>
<sequence length="168" mass="19267">MTPTSPWTKRPWLAAPDGILFHQQSNGYASREGRNFPLKFPAYGKISGHSGTICADQFHLFRRGKRAIVRNFLRMCVVVITVSRLVYRGITRHFTRFIKTVVGQLRYNPRHYVGSILRYSELLSALKGGRFDWNRSIRSIGSTTNEPNHIAPFEKYRSIFMEKSGGST</sequence>
<dbReference type="AlphaFoldDB" id="L0HCE8"/>
<dbReference type="KEGG" id="mfo:Metfor_1378"/>
<dbReference type="EMBL" id="CP003167">
    <property type="protein sequence ID" value="AGB02417.1"/>
    <property type="molecule type" value="Genomic_DNA"/>
</dbReference>
<evidence type="ECO:0008006" key="3">
    <source>
        <dbReference type="Google" id="ProtNLM"/>
    </source>
</evidence>
<reference evidence="2" key="1">
    <citation type="submission" date="2011-12" db="EMBL/GenBank/DDBJ databases">
        <title>Complete sequence of Methanoregula formicicum SMSP.</title>
        <authorList>
            <person name="Lucas S."/>
            <person name="Han J."/>
            <person name="Lapidus A."/>
            <person name="Cheng J.-F."/>
            <person name="Goodwin L."/>
            <person name="Pitluck S."/>
            <person name="Peters L."/>
            <person name="Ovchinnikova G."/>
            <person name="Teshima H."/>
            <person name="Detter J.C."/>
            <person name="Han C."/>
            <person name="Tapia R."/>
            <person name="Land M."/>
            <person name="Hauser L."/>
            <person name="Kyrpides N."/>
            <person name="Ivanova N."/>
            <person name="Pagani I."/>
            <person name="Imachi H."/>
            <person name="Tamaki H."/>
            <person name="Sekiguchi Y."/>
            <person name="Kamagata Y."/>
            <person name="Cadillo-Quiroz H."/>
            <person name="Zinder S."/>
            <person name="Liu W.-T."/>
            <person name="Woyke T."/>
        </authorList>
    </citation>
    <scope>NUCLEOTIDE SEQUENCE [LARGE SCALE GENOMIC DNA]</scope>
    <source>
        <strain evidence="2">DSM 22288 / NBRC 105244 / SMSP</strain>
    </source>
</reference>
<gene>
    <name evidence="1" type="ordered locus">Metfor_1378</name>
</gene>